<feature type="compositionally biased region" description="Low complexity" evidence="8">
    <location>
        <begin position="339"/>
        <end position="371"/>
    </location>
</feature>
<evidence type="ECO:0000313" key="11">
    <source>
        <dbReference type="Proteomes" id="UP001212997"/>
    </source>
</evidence>
<feature type="compositionally biased region" description="Low complexity" evidence="8">
    <location>
        <begin position="256"/>
        <end position="267"/>
    </location>
</feature>
<evidence type="ECO:0000256" key="3">
    <source>
        <dbReference type="ARBA" id="ARBA00022833"/>
    </source>
</evidence>
<dbReference type="AlphaFoldDB" id="A0AAD5YHF8"/>
<feature type="compositionally biased region" description="Polar residues" evidence="8">
    <location>
        <begin position="378"/>
        <end position="418"/>
    </location>
</feature>
<feature type="region of interest" description="Disordered" evidence="8">
    <location>
        <begin position="255"/>
        <end position="459"/>
    </location>
</feature>
<name>A0AAD5YHF8_9APHY</name>
<dbReference type="InterPro" id="IPR050335">
    <property type="entry name" value="ERT1_acuK_gluconeogen_tf"/>
</dbReference>
<evidence type="ECO:0000256" key="1">
    <source>
        <dbReference type="ARBA" id="ARBA00004123"/>
    </source>
</evidence>
<dbReference type="PANTHER" id="PTHR47659:SF1">
    <property type="entry name" value="TRANSCRIPTION ACTIVATOR OF GLUCONEOGENESIS ERT1"/>
    <property type="match status" value="1"/>
</dbReference>
<evidence type="ECO:0000259" key="9">
    <source>
        <dbReference type="Pfam" id="PF24990"/>
    </source>
</evidence>
<feature type="domain" description="ERT1/acuK family PAS" evidence="9">
    <location>
        <begin position="558"/>
        <end position="597"/>
    </location>
</feature>
<feature type="compositionally biased region" description="Polar residues" evidence="8">
    <location>
        <begin position="302"/>
        <end position="311"/>
    </location>
</feature>
<keyword evidence="3" id="KW-0862">Zinc</keyword>
<feature type="compositionally biased region" description="Low complexity" evidence="8">
    <location>
        <begin position="59"/>
        <end position="74"/>
    </location>
</feature>
<feature type="compositionally biased region" description="Polar residues" evidence="8">
    <location>
        <begin position="275"/>
        <end position="291"/>
    </location>
</feature>
<evidence type="ECO:0000256" key="5">
    <source>
        <dbReference type="ARBA" id="ARBA00023125"/>
    </source>
</evidence>
<dbReference type="GO" id="GO:0000977">
    <property type="term" value="F:RNA polymerase II transcription regulatory region sequence-specific DNA binding"/>
    <property type="evidence" value="ECO:0007669"/>
    <property type="project" value="TreeGrafter"/>
</dbReference>
<organism evidence="10 11">
    <name type="scientific">Meripilus lineatus</name>
    <dbReference type="NCBI Taxonomy" id="2056292"/>
    <lineage>
        <taxon>Eukaryota</taxon>
        <taxon>Fungi</taxon>
        <taxon>Dikarya</taxon>
        <taxon>Basidiomycota</taxon>
        <taxon>Agaricomycotina</taxon>
        <taxon>Agaricomycetes</taxon>
        <taxon>Polyporales</taxon>
        <taxon>Meripilaceae</taxon>
        <taxon>Meripilus</taxon>
    </lineage>
</organism>
<feature type="region of interest" description="Disordered" evidence="8">
    <location>
        <begin position="1"/>
        <end position="84"/>
    </location>
</feature>
<comment type="subcellular location">
    <subcellularLocation>
        <location evidence="1">Nucleus</location>
    </subcellularLocation>
</comment>
<feature type="region of interest" description="Disordered" evidence="8">
    <location>
        <begin position="168"/>
        <end position="221"/>
    </location>
</feature>
<feature type="compositionally biased region" description="Polar residues" evidence="8">
    <location>
        <begin position="172"/>
        <end position="181"/>
    </location>
</feature>
<keyword evidence="7" id="KW-0539">Nucleus</keyword>
<protein>
    <recommendedName>
        <fullName evidence="9">ERT1/acuK family PAS domain-containing protein</fullName>
    </recommendedName>
</protein>
<feature type="compositionally biased region" description="Polar residues" evidence="8">
    <location>
        <begin position="321"/>
        <end position="338"/>
    </location>
</feature>
<gene>
    <name evidence="10" type="ORF">NLI96_g1496</name>
</gene>
<evidence type="ECO:0000256" key="6">
    <source>
        <dbReference type="ARBA" id="ARBA00023163"/>
    </source>
</evidence>
<accession>A0AAD5YHF8</accession>
<feature type="compositionally biased region" description="Low complexity" evidence="8">
    <location>
        <begin position="439"/>
        <end position="459"/>
    </location>
</feature>
<dbReference type="GO" id="GO:0009267">
    <property type="term" value="P:cellular response to starvation"/>
    <property type="evidence" value="ECO:0007669"/>
    <property type="project" value="TreeGrafter"/>
</dbReference>
<dbReference type="InterPro" id="IPR056751">
    <property type="entry name" value="PAS_13"/>
</dbReference>
<evidence type="ECO:0000256" key="4">
    <source>
        <dbReference type="ARBA" id="ARBA00023015"/>
    </source>
</evidence>
<keyword evidence="11" id="KW-1185">Reference proteome</keyword>
<evidence type="ECO:0000256" key="2">
    <source>
        <dbReference type="ARBA" id="ARBA00022723"/>
    </source>
</evidence>
<evidence type="ECO:0000256" key="8">
    <source>
        <dbReference type="SAM" id="MobiDB-lite"/>
    </source>
</evidence>
<evidence type="ECO:0000313" key="10">
    <source>
        <dbReference type="EMBL" id="KAJ3490394.1"/>
    </source>
</evidence>
<dbReference type="GO" id="GO:0005634">
    <property type="term" value="C:nucleus"/>
    <property type="evidence" value="ECO:0007669"/>
    <property type="project" value="UniProtKB-SubCell"/>
</dbReference>
<dbReference type="PANTHER" id="PTHR47659">
    <property type="entry name" value="ZN(II)2CYS6 TRANSCRIPTION FACTOR (EUROFUNG)-RELATED"/>
    <property type="match status" value="1"/>
</dbReference>
<dbReference type="EMBL" id="JANAWD010000029">
    <property type="protein sequence ID" value="KAJ3490394.1"/>
    <property type="molecule type" value="Genomic_DNA"/>
</dbReference>
<dbReference type="GO" id="GO:0046872">
    <property type="term" value="F:metal ion binding"/>
    <property type="evidence" value="ECO:0007669"/>
    <property type="project" value="UniProtKB-KW"/>
</dbReference>
<sequence>MLTSQHDDRPQTAHPQLILPAVSANPASLSSTAASSPSVSALEPLSRKGSVTKRKRAIDIASDSTDSTAQTSTTRTRDGPKKKKANRACFHCQKAHLTCDDSGVISCQGSLTTLTFHPDATTSSGSNLPCSMILFSSLPPSTMLSALPGHRKKAKYLLDDEELEALKRNKSGGDSSKNADQTPHPPRKDLSFPSHTIRPLTLPPHQAPRPHEPYIPQPESIFSTYDPTTSYSYGPTDAANLEYSIISSILGNTPEPGASATAGSPSSGAPPVPSRQQSASYVNPQSTSGLVTASWPAEPMQPSFSANTTNGYGAVPPGSYQHPQTQQPLSIQPSETPMPSSSGSAGPSAYMRTTPSSTFPSTTFPSAQPSAGEPTHLQYPSFSHTQQDTQQSGPGSTLQNYAGQASQTLSTNPSQAVQSFVPRPRVMTSTAPGIDRSRSTGTGTPTSWGAPPGPPSLSSASDMTVVTGGFGSTDGSSVYKSVTKGYDYTEGYHFLMKHLCFRGFEKNDILRIVRALAIFRPSLIALQMPLTEEDEVFVEKCFQRSLVELDKLVSFSGTPTVAWRRTGEICLVGPEFCMLTGWEKEELTGRRKYIYEVRTLFLSLDAHHTVPVPRACPYTRGATPSTFGEYKP</sequence>
<feature type="compositionally biased region" description="Low complexity" evidence="8">
    <location>
        <begin position="23"/>
        <end position="41"/>
    </location>
</feature>
<keyword evidence="2" id="KW-0479">Metal-binding</keyword>
<dbReference type="Proteomes" id="UP001212997">
    <property type="component" value="Unassembled WGS sequence"/>
</dbReference>
<evidence type="ECO:0000256" key="7">
    <source>
        <dbReference type="ARBA" id="ARBA00023242"/>
    </source>
</evidence>
<reference evidence="10" key="1">
    <citation type="submission" date="2022-07" db="EMBL/GenBank/DDBJ databases">
        <title>Genome Sequence of Physisporinus lineatus.</title>
        <authorList>
            <person name="Buettner E."/>
        </authorList>
    </citation>
    <scope>NUCLEOTIDE SEQUENCE</scope>
    <source>
        <strain evidence="10">VT162</strain>
    </source>
</reference>
<keyword evidence="4" id="KW-0805">Transcription regulation</keyword>
<proteinExistence type="predicted"/>
<comment type="caution">
    <text evidence="10">The sequence shown here is derived from an EMBL/GenBank/DDBJ whole genome shotgun (WGS) entry which is preliminary data.</text>
</comment>
<feature type="compositionally biased region" description="Basic and acidic residues" evidence="8">
    <location>
        <begin position="1"/>
        <end position="11"/>
    </location>
</feature>
<dbReference type="Pfam" id="PF24990">
    <property type="entry name" value="PAS_13"/>
    <property type="match status" value="1"/>
</dbReference>
<dbReference type="GO" id="GO:0003700">
    <property type="term" value="F:DNA-binding transcription factor activity"/>
    <property type="evidence" value="ECO:0007669"/>
    <property type="project" value="TreeGrafter"/>
</dbReference>
<keyword evidence="6" id="KW-0804">Transcription</keyword>
<keyword evidence="5" id="KW-0238">DNA-binding</keyword>